<dbReference type="PANTHER" id="PTHR21310">
    <property type="entry name" value="AMINOGLYCOSIDE PHOSPHOTRANSFERASE-RELATED-RELATED"/>
    <property type="match status" value="1"/>
</dbReference>
<keyword evidence="4" id="KW-1185">Reference proteome</keyword>
<evidence type="ECO:0000256" key="1">
    <source>
        <dbReference type="SAM" id="MobiDB-lite"/>
    </source>
</evidence>
<dbReference type="Gene3D" id="3.90.1200.10">
    <property type="match status" value="1"/>
</dbReference>
<dbReference type="InterPro" id="IPR002575">
    <property type="entry name" value="Aminoglycoside_PTrfase"/>
</dbReference>
<dbReference type="SUPFAM" id="SSF56112">
    <property type="entry name" value="Protein kinase-like (PK-like)"/>
    <property type="match status" value="1"/>
</dbReference>
<feature type="domain" description="Aminoglycoside phosphotransferase" evidence="2">
    <location>
        <begin position="128"/>
        <end position="353"/>
    </location>
</feature>
<dbReference type="InterPro" id="IPR011009">
    <property type="entry name" value="Kinase-like_dom_sf"/>
</dbReference>
<sequence length="386" mass="41687">MLVALDVHPRVAMQILRHSQIAATTNIYSEVSSEETRKALKRLGGTSVSSLGGQPVRPGEIRSTGKPQCTVMVQPPPHGADRSQEVLLATVRTADTRPTINASLVRRLVDTQFPQWAALPLELLDPAGSDHVIYRLGEQLSVRLPRHDGAIGQAEKELEWLPRLAPRLPLAIPVPVGVGEPDFGYPWRWAVSRWLEGEVATVEALADSSAAAVQLAEFLAALQQFKSEDVQTMKAREDLADQPLAGRDRATRAAIAKVGDVFDTTAMTELWNAVLSAPGWDRPPVWFHGDFHTGNLLTVGGRLSAVIDFGGLGIGDPACDLIIAYTLMSADSRAAFRAALDVDDATWTRGRGWALATGLNAYTTYAAVNPRVAAQTTRQITEALIG</sequence>
<dbReference type="Proteomes" id="UP000633509">
    <property type="component" value="Unassembled WGS sequence"/>
</dbReference>
<organism evidence="3 4">
    <name type="scientific">Nonomuraea angiospora</name>
    <dbReference type="NCBI Taxonomy" id="46172"/>
    <lineage>
        <taxon>Bacteria</taxon>
        <taxon>Bacillati</taxon>
        <taxon>Actinomycetota</taxon>
        <taxon>Actinomycetes</taxon>
        <taxon>Streptosporangiales</taxon>
        <taxon>Streptosporangiaceae</taxon>
        <taxon>Nonomuraea</taxon>
    </lineage>
</organism>
<evidence type="ECO:0000259" key="2">
    <source>
        <dbReference type="Pfam" id="PF01636"/>
    </source>
</evidence>
<dbReference type="InterPro" id="IPR051678">
    <property type="entry name" value="AGP_Transferase"/>
</dbReference>
<reference evidence="3 4" key="1">
    <citation type="submission" date="2020-10" db="EMBL/GenBank/DDBJ databases">
        <title>Sequencing the genomes of 1000 actinobacteria strains.</title>
        <authorList>
            <person name="Klenk H.-P."/>
        </authorList>
    </citation>
    <scope>NUCLEOTIDE SEQUENCE [LARGE SCALE GENOMIC DNA]</scope>
    <source>
        <strain evidence="3 4">DSM 43173</strain>
    </source>
</reference>
<keyword evidence="3" id="KW-0808">Transferase</keyword>
<dbReference type="GO" id="GO:0016301">
    <property type="term" value="F:kinase activity"/>
    <property type="evidence" value="ECO:0007669"/>
    <property type="project" value="UniProtKB-KW"/>
</dbReference>
<proteinExistence type="predicted"/>
<comment type="caution">
    <text evidence="3">The sequence shown here is derived from an EMBL/GenBank/DDBJ whole genome shotgun (WGS) entry which is preliminary data.</text>
</comment>
<evidence type="ECO:0000313" key="3">
    <source>
        <dbReference type="EMBL" id="MBE1589038.1"/>
    </source>
</evidence>
<dbReference type="Pfam" id="PF01636">
    <property type="entry name" value="APH"/>
    <property type="match status" value="1"/>
</dbReference>
<evidence type="ECO:0000313" key="4">
    <source>
        <dbReference type="Proteomes" id="UP000633509"/>
    </source>
</evidence>
<dbReference type="CDD" id="cd05155">
    <property type="entry name" value="APH_ChoK_like_1"/>
    <property type="match status" value="1"/>
</dbReference>
<dbReference type="RefSeq" id="WP_225963849.1">
    <property type="nucleotide sequence ID" value="NZ_JADBEK010000001.1"/>
</dbReference>
<feature type="region of interest" description="Disordered" evidence="1">
    <location>
        <begin position="42"/>
        <end position="68"/>
    </location>
</feature>
<dbReference type="PANTHER" id="PTHR21310:SF42">
    <property type="entry name" value="BIFUNCTIONAL AAC_APH"/>
    <property type="match status" value="1"/>
</dbReference>
<dbReference type="Gene3D" id="3.30.200.20">
    <property type="entry name" value="Phosphorylase Kinase, domain 1"/>
    <property type="match status" value="1"/>
</dbReference>
<accession>A0ABR9M803</accession>
<protein>
    <submittedName>
        <fullName evidence="3">Aminoglycoside phosphotransferase (APT) family kinase protein</fullName>
    </submittedName>
</protein>
<keyword evidence="3" id="KW-0418">Kinase</keyword>
<dbReference type="EMBL" id="JADBEK010000001">
    <property type="protein sequence ID" value="MBE1589038.1"/>
    <property type="molecule type" value="Genomic_DNA"/>
</dbReference>
<name>A0ABR9M803_9ACTN</name>
<gene>
    <name evidence="3" type="ORF">H4W80_007296</name>
</gene>